<evidence type="ECO:0000313" key="2">
    <source>
        <dbReference type="EMBL" id="SDR93636.1"/>
    </source>
</evidence>
<evidence type="ECO:0000256" key="1">
    <source>
        <dbReference type="SAM" id="SignalP"/>
    </source>
</evidence>
<keyword evidence="1" id="KW-0732">Signal</keyword>
<organism evidence="2 3">
    <name type="scientific">Christiangramia echinicola</name>
    <dbReference type="NCBI Taxonomy" id="279359"/>
    <lineage>
        <taxon>Bacteria</taxon>
        <taxon>Pseudomonadati</taxon>
        <taxon>Bacteroidota</taxon>
        <taxon>Flavobacteriia</taxon>
        <taxon>Flavobacteriales</taxon>
        <taxon>Flavobacteriaceae</taxon>
        <taxon>Christiangramia</taxon>
    </lineage>
</organism>
<dbReference type="PROSITE" id="PS51257">
    <property type="entry name" value="PROKAR_LIPOPROTEIN"/>
    <property type="match status" value="1"/>
</dbReference>
<protein>
    <recommendedName>
        <fullName evidence="4">Lipoprotein</fullName>
    </recommendedName>
</protein>
<gene>
    <name evidence="2" type="ORF">SAMN04488552_1572</name>
</gene>
<proteinExistence type="predicted"/>
<sequence>MKKLALILLSIVTLTSCSINDDNGPAAEYELATITGNDLPDSFELGKTYTITLDYDLPSQCHSFAALDARRGGSTGDEKRQIYAAVVSILSTNAQCDEDVAGNSGTTTFNILIDEPEDYKFYFWTGTDADDQPIYTEVTVPVTEAG</sequence>
<dbReference type="EMBL" id="LT629745">
    <property type="protein sequence ID" value="SDR93636.1"/>
    <property type="molecule type" value="Genomic_DNA"/>
</dbReference>
<name>A0A1H1N3T4_9FLAO</name>
<dbReference type="AlphaFoldDB" id="A0A1H1N3T4"/>
<dbReference type="RefSeq" id="WP_089661938.1">
    <property type="nucleotide sequence ID" value="NZ_LT629745.1"/>
</dbReference>
<evidence type="ECO:0008006" key="4">
    <source>
        <dbReference type="Google" id="ProtNLM"/>
    </source>
</evidence>
<dbReference type="STRING" id="1250231.SAMN04488552_1572"/>
<keyword evidence="3" id="KW-1185">Reference proteome</keyword>
<feature type="chain" id="PRO_5009255101" description="Lipoprotein" evidence="1">
    <location>
        <begin position="22"/>
        <end position="146"/>
    </location>
</feature>
<feature type="signal peptide" evidence="1">
    <location>
        <begin position="1"/>
        <end position="21"/>
    </location>
</feature>
<evidence type="ECO:0000313" key="3">
    <source>
        <dbReference type="Proteomes" id="UP000198858"/>
    </source>
</evidence>
<dbReference type="Proteomes" id="UP000198858">
    <property type="component" value="Chromosome I"/>
</dbReference>
<accession>A0A1H1N3T4</accession>
<reference evidence="2 3" key="1">
    <citation type="submission" date="2016-10" db="EMBL/GenBank/DDBJ databases">
        <authorList>
            <person name="Varghese N."/>
            <person name="Submissions S."/>
        </authorList>
    </citation>
    <scope>NUCLEOTIDE SEQUENCE [LARGE SCALE GENOMIC DNA]</scope>
    <source>
        <strain evidence="2 3">Mar_2010_102</strain>
    </source>
</reference>